<dbReference type="AlphaFoldDB" id="A0A412G4C9"/>
<dbReference type="RefSeq" id="WP_117894254.1">
    <property type="nucleotide sequence ID" value="NZ_CABJCV010000004.1"/>
</dbReference>
<evidence type="ECO:0008006" key="3">
    <source>
        <dbReference type="Google" id="ProtNLM"/>
    </source>
</evidence>
<dbReference type="EMBL" id="QRUP01000004">
    <property type="protein sequence ID" value="RGR75520.1"/>
    <property type="molecule type" value="Genomic_DNA"/>
</dbReference>
<reference evidence="1 2" key="1">
    <citation type="submission" date="2018-08" db="EMBL/GenBank/DDBJ databases">
        <title>A genome reference for cultivated species of the human gut microbiota.</title>
        <authorList>
            <person name="Zou Y."/>
            <person name="Xue W."/>
            <person name="Luo G."/>
        </authorList>
    </citation>
    <scope>NUCLEOTIDE SEQUENCE [LARGE SCALE GENOMIC DNA]</scope>
    <source>
        <strain evidence="1 2">AF24-29</strain>
    </source>
</reference>
<organism evidence="1 2">
    <name type="scientific">Holdemania filiformis</name>
    <dbReference type="NCBI Taxonomy" id="61171"/>
    <lineage>
        <taxon>Bacteria</taxon>
        <taxon>Bacillati</taxon>
        <taxon>Bacillota</taxon>
        <taxon>Erysipelotrichia</taxon>
        <taxon>Erysipelotrichales</taxon>
        <taxon>Erysipelotrichaceae</taxon>
        <taxon>Holdemania</taxon>
    </lineage>
</organism>
<comment type="caution">
    <text evidence="1">The sequence shown here is derived from an EMBL/GenBank/DDBJ whole genome shotgun (WGS) entry which is preliminary data.</text>
</comment>
<accession>A0A412G4C9</accession>
<sequence length="189" mass="22016">MSFNLLIDPLPDSVEIKGIDYPINPDHRTIIRILLILEDTTFYDEERRQMALFLFYKAMPEDEAAAFEAMMEFIRCYKKEEKVKEAGKIAFDFEIDSDPIFSAFFQVYGIDLTEVELHWFKFMALFADLNDGMPALVNLMQIRTAELTNDMSNDQKLRLLALQKKYRIKKDEDPLSYNAGLADQMMRGG</sequence>
<proteinExistence type="predicted"/>
<dbReference type="Proteomes" id="UP000284178">
    <property type="component" value="Unassembled WGS sequence"/>
</dbReference>
<evidence type="ECO:0000313" key="2">
    <source>
        <dbReference type="Proteomes" id="UP000284178"/>
    </source>
</evidence>
<dbReference type="InterPro" id="IPR009660">
    <property type="entry name" value="Phage_A500_Gp15"/>
</dbReference>
<evidence type="ECO:0000313" key="1">
    <source>
        <dbReference type="EMBL" id="RGR75520.1"/>
    </source>
</evidence>
<dbReference type="Pfam" id="PF06854">
    <property type="entry name" value="Phage_Gp15"/>
    <property type="match status" value="1"/>
</dbReference>
<name>A0A412G4C9_9FIRM</name>
<dbReference type="GeneID" id="83014683"/>
<protein>
    <recommendedName>
        <fullName evidence="3">Bacteriophage Gp15 protein</fullName>
    </recommendedName>
</protein>
<keyword evidence="2" id="KW-1185">Reference proteome</keyword>
<gene>
    <name evidence="1" type="ORF">DWY25_04600</name>
</gene>